<gene>
    <name evidence="4" type="ORF">RHGRI_001799</name>
</gene>
<dbReference type="GO" id="GO:0003677">
    <property type="term" value="F:DNA binding"/>
    <property type="evidence" value="ECO:0007669"/>
    <property type="project" value="UniProtKB-UniRule"/>
</dbReference>
<feature type="compositionally biased region" description="Polar residues" evidence="2">
    <location>
        <begin position="336"/>
        <end position="348"/>
    </location>
</feature>
<dbReference type="PANTHER" id="PTHR34835">
    <property type="entry name" value="OS07G0283600 PROTEIN-RELATED"/>
    <property type="match status" value="1"/>
</dbReference>
<sequence>MTTGKKRPDAYQKKAKAANKSPRLISAKYSKSATEVWNKMSDAEKAPFVDMAKERKARINKHIPKEKKKNASPVFRSRCSPLKLVKVNEALTKEQKDVVERVGFSSMLKLKCRMLNREFISRSVNHFNPVTKSLEFGRVRVYTITPDDVRRALRLSCGTIAVPTDCEDHHFEHIRKMFGKRKKSLKRRVTFAMMQQEIAKYNKICAKVVGGKNKKDSIGVAGCVLLLMLIYFGKQPMGMKVGSEGEPMIQSWTTKLIKERIAKEVTLELYTIAAFHDLKKYFLNQMQHLFVLDGALMGDVPETCTQNLSKRKASIKRKNRNEDDVEMGDVHMDSDNIPSTSTFNPKEG</sequence>
<dbReference type="InterPro" id="IPR036910">
    <property type="entry name" value="HMG_box_dom_sf"/>
</dbReference>
<accession>A0AAV6LPR1</accession>
<keyword evidence="1" id="KW-0238">DNA-binding</keyword>
<dbReference type="GO" id="GO:0005634">
    <property type="term" value="C:nucleus"/>
    <property type="evidence" value="ECO:0007669"/>
    <property type="project" value="UniProtKB-UniRule"/>
</dbReference>
<evidence type="ECO:0000313" key="5">
    <source>
        <dbReference type="Proteomes" id="UP000823749"/>
    </source>
</evidence>
<proteinExistence type="predicted"/>
<dbReference type="Gene3D" id="1.10.30.10">
    <property type="entry name" value="High mobility group box domain"/>
    <property type="match status" value="1"/>
</dbReference>
<comment type="caution">
    <text evidence="4">The sequence shown here is derived from an EMBL/GenBank/DDBJ whole genome shotgun (WGS) entry which is preliminary data.</text>
</comment>
<dbReference type="InterPro" id="IPR009071">
    <property type="entry name" value="HMG_box_dom"/>
</dbReference>
<dbReference type="Proteomes" id="UP000823749">
    <property type="component" value="Chromosome 1"/>
</dbReference>
<evidence type="ECO:0000313" key="4">
    <source>
        <dbReference type="EMBL" id="KAG5565989.1"/>
    </source>
</evidence>
<evidence type="ECO:0000259" key="3">
    <source>
        <dbReference type="PROSITE" id="PS50118"/>
    </source>
</evidence>
<evidence type="ECO:0000256" key="1">
    <source>
        <dbReference type="PROSITE-ProRule" id="PRU00267"/>
    </source>
</evidence>
<feature type="region of interest" description="Disordered" evidence="2">
    <location>
        <begin position="1"/>
        <end position="22"/>
    </location>
</feature>
<name>A0AAV6LPR1_9ERIC</name>
<keyword evidence="1" id="KW-0539">Nucleus</keyword>
<dbReference type="SUPFAM" id="SSF47095">
    <property type="entry name" value="HMG-box"/>
    <property type="match status" value="1"/>
</dbReference>
<dbReference type="PROSITE" id="PS50118">
    <property type="entry name" value="HMG_BOX_2"/>
    <property type="match status" value="1"/>
</dbReference>
<dbReference type="Pfam" id="PF09011">
    <property type="entry name" value="HMG_box_2"/>
    <property type="match status" value="1"/>
</dbReference>
<evidence type="ECO:0000256" key="2">
    <source>
        <dbReference type="SAM" id="MobiDB-lite"/>
    </source>
</evidence>
<protein>
    <recommendedName>
        <fullName evidence="3">HMG box domain-containing protein</fullName>
    </recommendedName>
</protein>
<organism evidence="4 5">
    <name type="scientific">Rhododendron griersonianum</name>
    <dbReference type="NCBI Taxonomy" id="479676"/>
    <lineage>
        <taxon>Eukaryota</taxon>
        <taxon>Viridiplantae</taxon>
        <taxon>Streptophyta</taxon>
        <taxon>Embryophyta</taxon>
        <taxon>Tracheophyta</taxon>
        <taxon>Spermatophyta</taxon>
        <taxon>Magnoliopsida</taxon>
        <taxon>eudicotyledons</taxon>
        <taxon>Gunneridae</taxon>
        <taxon>Pentapetalae</taxon>
        <taxon>asterids</taxon>
        <taxon>Ericales</taxon>
        <taxon>Ericaceae</taxon>
        <taxon>Ericoideae</taxon>
        <taxon>Rhodoreae</taxon>
        <taxon>Rhododendron</taxon>
    </lineage>
</organism>
<feature type="domain" description="HMG box" evidence="3">
    <location>
        <begin position="1"/>
        <end position="67"/>
    </location>
</feature>
<dbReference type="AlphaFoldDB" id="A0AAV6LPR1"/>
<feature type="region of interest" description="Disordered" evidence="2">
    <location>
        <begin position="314"/>
        <end position="348"/>
    </location>
</feature>
<feature type="compositionally biased region" description="Basic and acidic residues" evidence="2">
    <location>
        <begin position="1"/>
        <end position="12"/>
    </location>
</feature>
<dbReference type="PANTHER" id="PTHR34835:SF34">
    <property type="entry name" value="OS08G0555500 PROTEIN"/>
    <property type="match status" value="1"/>
</dbReference>
<keyword evidence="5" id="KW-1185">Reference proteome</keyword>
<dbReference type="CDD" id="cd00084">
    <property type="entry name" value="HMG-box_SF"/>
    <property type="match status" value="1"/>
</dbReference>
<feature type="DNA-binding region" description="HMG box" evidence="1">
    <location>
        <begin position="1"/>
        <end position="67"/>
    </location>
</feature>
<reference evidence="4" key="1">
    <citation type="submission" date="2020-08" db="EMBL/GenBank/DDBJ databases">
        <title>Plant Genome Project.</title>
        <authorList>
            <person name="Zhang R.-G."/>
        </authorList>
    </citation>
    <scope>NUCLEOTIDE SEQUENCE</scope>
    <source>
        <strain evidence="4">WSP0</strain>
        <tissue evidence="4">Leaf</tissue>
    </source>
</reference>
<dbReference type="EMBL" id="JACTNZ010000001">
    <property type="protein sequence ID" value="KAG5565989.1"/>
    <property type="molecule type" value="Genomic_DNA"/>
</dbReference>